<dbReference type="PANTHER" id="PTHR33507:SF3">
    <property type="entry name" value="INNER MEMBRANE PROTEIN YBBJ"/>
    <property type="match status" value="1"/>
</dbReference>
<dbReference type="InterPro" id="IPR052165">
    <property type="entry name" value="Membrane_assoc_protease"/>
</dbReference>
<feature type="transmembrane region" description="Helical" evidence="5">
    <location>
        <begin position="616"/>
        <end position="640"/>
    </location>
</feature>
<dbReference type="InterPro" id="IPR056739">
    <property type="entry name" value="NfeD_membrane"/>
</dbReference>
<dbReference type="InterPro" id="IPR012340">
    <property type="entry name" value="NA-bd_OB-fold"/>
</dbReference>
<evidence type="ECO:0000256" key="2">
    <source>
        <dbReference type="ARBA" id="ARBA00022692"/>
    </source>
</evidence>
<evidence type="ECO:0000313" key="10">
    <source>
        <dbReference type="Proteomes" id="UP000220251"/>
    </source>
</evidence>
<proteinExistence type="predicted"/>
<dbReference type="SUPFAM" id="SSF141322">
    <property type="entry name" value="NfeD domain-like"/>
    <property type="match status" value="1"/>
</dbReference>
<reference evidence="10" key="1">
    <citation type="submission" date="2015-06" db="EMBL/GenBank/DDBJ databases">
        <authorList>
            <person name="Bertelli C."/>
        </authorList>
    </citation>
    <scope>NUCLEOTIDE SEQUENCE [LARGE SCALE GENOMIC DNA]</scope>
    <source>
        <strain evidence="10">CRIB-30</strain>
    </source>
</reference>
<evidence type="ECO:0000259" key="7">
    <source>
        <dbReference type="Pfam" id="PF24961"/>
    </source>
</evidence>
<dbReference type="EMBL" id="CWGJ01000028">
    <property type="protein sequence ID" value="CRX39381.1"/>
    <property type="molecule type" value="Genomic_DNA"/>
</dbReference>
<keyword evidence="3 5" id="KW-1133">Transmembrane helix</keyword>
<dbReference type="Gene3D" id="3.90.226.10">
    <property type="entry name" value="2-enoyl-CoA Hydratase, Chain A, domain 1"/>
    <property type="match status" value="2"/>
</dbReference>
<dbReference type="Pfam" id="PF24961">
    <property type="entry name" value="NfeD_membrane"/>
    <property type="match status" value="1"/>
</dbReference>
<gene>
    <name evidence="9" type="ORF">ELAC_2060</name>
</gene>
<feature type="transmembrane region" description="Helical" evidence="5">
    <location>
        <begin position="524"/>
        <end position="541"/>
    </location>
</feature>
<feature type="domain" description="NfeD integral membrane" evidence="7">
    <location>
        <begin position="503"/>
        <end position="636"/>
    </location>
</feature>
<feature type="transmembrane region" description="Helical" evidence="5">
    <location>
        <begin position="547"/>
        <end position="568"/>
    </location>
</feature>
<accession>A0A0H5DRP6</accession>
<keyword evidence="9" id="KW-0378">Hydrolase</keyword>
<dbReference type="InterPro" id="IPR029045">
    <property type="entry name" value="ClpP/crotonase-like_dom_sf"/>
</dbReference>
<protein>
    <submittedName>
        <fullName evidence="9">Membrane-bound serine protease</fullName>
    </submittedName>
</protein>
<evidence type="ECO:0000259" key="6">
    <source>
        <dbReference type="Pfam" id="PF01957"/>
    </source>
</evidence>
<dbReference type="InterPro" id="IPR056738">
    <property type="entry name" value="NfeD1b_N"/>
</dbReference>
<dbReference type="GO" id="GO:0008233">
    <property type="term" value="F:peptidase activity"/>
    <property type="evidence" value="ECO:0007669"/>
    <property type="project" value="UniProtKB-KW"/>
</dbReference>
<keyword evidence="4 5" id="KW-0472">Membrane</keyword>
<keyword evidence="9" id="KW-0645">Protease</keyword>
<dbReference type="GO" id="GO:0006508">
    <property type="term" value="P:proteolysis"/>
    <property type="evidence" value="ECO:0007669"/>
    <property type="project" value="UniProtKB-KW"/>
</dbReference>
<dbReference type="PANTHER" id="PTHR33507">
    <property type="entry name" value="INNER MEMBRANE PROTEIN YBBJ"/>
    <property type="match status" value="1"/>
</dbReference>
<evidence type="ECO:0000256" key="1">
    <source>
        <dbReference type="ARBA" id="ARBA00004141"/>
    </source>
</evidence>
<evidence type="ECO:0000256" key="4">
    <source>
        <dbReference type="ARBA" id="ARBA00023136"/>
    </source>
</evidence>
<dbReference type="GO" id="GO:0005886">
    <property type="term" value="C:plasma membrane"/>
    <property type="evidence" value="ECO:0007669"/>
    <property type="project" value="TreeGrafter"/>
</dbReference>
<dbReference type="Pfam" id="PF25145">
    <property type="entry name" value="NfeD1b_N"/>
    <property type="match status" value="1"/>
</dbReference>
<dbReference type="AlphaFoldDB" id="A0A0H5DRP6"/>
<keyword evidence="10" id="KW-1185">Reference proteome</keyword>
<organism evidence="9 10">
    <name type="scientific">Estrella lausannensis</name>
    <dbReference type="NCBI Taxonomy" id="483423"/>
    <lineage>
        <taxon>Bacteria</taxon>
        <taxon>Pseudomonadati</taxon>
        <taxon>Chlamydiota</taxon>
        <taxon>Chlamydiia</taxon>
        <taxon>Parachlamydiales</taxon>
        <taxon>Candidatus Criblamydiaceae</taxon>
        <taxon>Estrella</taxon>
    </lineage>
</organism>
<comment type="subcellular location">
    <subcellularLocation>
        <location evidence="1">Membrane</location>
        <topology evidence="1">Multi-pass membrane protein</topology>
    </subcellularLocation>
</comment>
<dbReference type="OrthoDB" id="9806253at2"/>
<dbReference type="InterPro" id="IPR002810">
    <property type="entry name" value="NfeD-like_C"/>
</dbReference>
<dbReference type="RefSeq" id="WP_098039249.1">
    <property type="nucleotide sequence ID" value="NZ_CWGJ01000028.1"/>
</dbReference>
<keyword evidence="2 5" id="KW-0812">Transmembrane</keyword>
<feature type="transmembrane region" description="Helical" evidence="5">
    <location>
        <begin position="494"/>
        <end position="517"/>
    </location>
</feature>
<feature type="domain" description="NfeD1b N-terminal" evidence="8">
    <location>
        <begin position="258"/>
        <end position="407"/>
    </location>
</feature>
<feature type="transmembrane region" description="Helical" evidence="5">
    <location>
        <begin position="575"/>
        <end position="596"/>
    </location>
</feature>
<dbReference type="SUPFAM" id="SSF52096">
    <property type="entry name" value="ClpP/crotonase"/>
    <property type="match status" value="2"/>
</dbReference>
<evidence type="ECO:0000256" key="5">
    <source>
        <dbReference type="SAM" id="Phobius"/>
    </source>
</evidence>
<name>A0A0H5DRP6_9BACT</name>
<dbReference type="Pfam" id="PF01957">
    <property type="entry name" value="NfeD"/>
    <property type="match status" value="1"/>
</dbReference>
<evidence type="ECO:0000256" key="3">
    <source>
        <dbReference type="ARBA" id="ARBA00022989"/>
    </source>
</evidence>
<feature type="domain" description="NfeD-like C-terminal" evidence="6">
    <location>
        <begin position="674"/>
        <end position="725"/>
    </location>
</feature>
<evidence type="ECO:0000259" key="8">
    <source>
        <dbReference type="Pfam" id="PF25145"/>
    </source>
</evidence>
<evidence type="ECO:0000313" key="9">
    <source>
        <dbReference type="EMBL" id="CRX39381.1"/>
    </source>
</evidence>
<dbReference type="CDD" id="cd07021">
    <property type="entry name" value="Clp_protease_NfeD_like"/>
    <property type="match status" value="1"/>
</dbReference>
<dbReference type="Proteomes" id="UP000220251">
    <property type="component" value="Unassembled WGS sequence"/>
</dbReference>
<dbReference type="Gene3D" id="2.40.50.140">
    <property type="entry name" value="Nucleic acid-binding proteins"/>
    <property type="match status" value="1"/>
</dbReference>
<sequence>MLKLDHLNPVSYYQFFLTILVSLLALINPIAAEEQALYFNIEGSLTEATVDRFIKELHTSDPQKSNLIIRINSSGGSLKDTLKLAREIYTARRNNGLRVIIFIDGTSVGPSAILPFLSDEFYIASFATWGDIPLGNEQSVPSNILRSQVQSLIPAGDKSSILRTLAGAMVEPESGQKERKVIGQGEILALGIAKEISTANELLTRYSLDKKDTEAPQGYSVSTNLDAKLVKAIRIDPEKKGRIGYLEIIDHSSMISESTWLYVKSALAFFKKNKPDFLILKLDTPGGEVFAAQKIASALQEFDTQEGIPVVAYIDNWAISAGALIAYSCRFIYTTKDGSMGAAEPVTIGEGGKMESASEKVNSALRSEFANRARFFDRNPDIAEAMVDKDIILVERDGRVLKLANEEEIKKGGLNPDTVISPKGKLLTLNAEQMVEYAVADRMLLPEKTGTITEEEKASGKWPFEKMLLSHAPFFNQLKGAEVDAYRMDIKTRFFVLLASPVVSSLLMLGLIIGFYMEMSTPGFGIPGTLALTCLFLMILSNLSLEIASWLEVIFVVGGILMIALEVATLHSGGLLGMIGALFALIGLVGIMVPGLESVDYEFDTGTLNAAGEAVVFRLMWLMGTMVVAVVMMALLGRYLTPKLAAMTRLVLTGSEQEAAKGYVAGLSSDELPLVGESGVASTTLRPSGKVEVNGKLFDALSEGSYIEKGEEIVVSRLDGSSVIVIKREEV</sequence>